<gene>
    <name evidence="3" type="ORF">PGLA_13235</name>
</gene>
<dbReference type="PROSITE" id="PS50975">
    <property type="entry name" value="ATP_GRASP"/>
    <property type="match status" value="1"/>
</dbReference>
<dbReference type="GO" id="GO:0005524">
    <property type="term" value="F:ATP binding"/>
    <property type="evidence" value="ECO:0007669"/>
    <property type="project" value="UniProtKB-UniRule"/>
</dbReference>
<comment type="caution">
    <text evidence="3">The sequence shown here is derived from an EMBL/GenBank/DDBJ whole genome shotgun (WGS) entry which is preliminary data.</text>
</comment>
<feature type="domain" description="ATP-grasp" evidence="2">
    <location>
        <begin position="151"/>
        <end position="349"/>
    </location>
</feature>
<keyword evidence="1" id="KW-0547">Nucleotide-binding</keyword>
<dbReference type="SUPFAM" id="SSF56059">
    <property type="entry name" value="Glutathione synthetase ATP-binding domain-like"/>
    <property type="match status" value="1"/>
</dbReference>
<protein>
    <recommendedName>
        <fullName evidence="2">ATP-grasp domain-containing protein</fullName>
    </recommendedName>
</protein>
<dbReference type="Gene3D" id="3.30.1490.20">
    <property type="entry name" value="ATP-grasp fold, A domain"/>
    <property type="match status" value="1"/>
</dbReference>
<dbReference type="OrthoDB" id="20966at2"/>
<dbReference type="STRING" id="494026.PGLA_13235"/>
<reference evidence="3 4" key="1">
    <citation type="submission" date="2016-03" db="EMBL/GenBank/DDBJ databases">
        <title>Draft genome sequence of Paenibacillus glacialis DSM 22343.</title>
        <authorList>
            <person name="Shin S.-K."/>
            <person name="Yi H."/>
        </authorList>
    </citation>
    <scope>NUCLEOTIDE SEQUENCE [LARGE SCALE GENOMIC DNA]</scope>
    <source>
        <strain evidence="3 4">DSM 22343</strain>
    </source>
</reference>
<dbReference type="GO" id="GO:0046872">
    <property type="term" value="F:metal ion binding"/>
    <property type="evidence" value="ECO:0007669"/>
    <property type="project" value="InterPro"/>
</dbReference>
<name>A0A162MCV4_9BACL</name>
<keyword evidence="4" id="KW-1185">Reference proteome</keyword>
<evidence type="ECO:0000313" key="4">
    <source>
        <dbReference type="Proteomes" id="UP000076967"/>
    </source>
</evidence>
<dbReference type="Proteomes" id="UP000076967">
    <property type="component" value="Unassembled WGS sequence"/>
</dbReference>
<proteinExistence type="predicted"/>
<evidence type="ECO:0000256" key="1">
    <source>
        <dbReference type="PROSITE-ProRule" id="PRU00409"/>
    </source>
</evidence>
<dbReference type="InterPro" id="IPR011761">
    <property type="entry name" value="ATP-grasp"/>
</dbReference>
<evidence type="ECO:0000259" key="2">
    <source>
        <dbReference type="PROSITE" id="PS50975"/>
    </source>
</evidence>
<dbReference type="InterPro" id="IPR003806">
    <property type="entry name" value="ATP-grasp_PylC-type"/>
</dbReference>
<accession>A0A162MCV4</accession>
<dbReference type="RefSeq" id="WP_068533420.1">
    <property type="nucleotide sequence ID" value="NZ_LVJH01000022.1"/>
</dbReference>
<keyword evidence="1" id="KW-0067">ATP-binding</keyword>
<dbReference type="InterPro" id="IPR013815">
    <property type="entry name" value="ATP_grasp_subdomain_1"/>
</dbReference>
<sequence>MEDSSIHLEPFRRARSGCVLWHVNINEDQHWNETALFPSFTNLQQLTLIEQQEQQLLWIAEPQDIVWLQYPPDPQFLEYVKGYRDKLPQICVTSDASEAAVCASRLSPEKLTFMPFMLTSDYVALAEQYEWGLIDSNAELVKHMNSKYVTRRLAEENGFSVTQGRFCSSPEELIEAYREIRDAGFAKAVLKQAYGSSGRGLTMIENEDKFRQLSSYIRKRTTCFELLLEAWHPIKHSLNAQLWIEPDSVHLLAVTEQRINDYGVYIGTNYTPHYDAAVMEEYRAEMLRLGAVLRQRGYVGVAGIDSILDDKNNLYPVIEINGRFTQVTYLLSFIETLLPFYKHIESRYIHLETRDKVSFDEIKSRLEAELQPDAEHQFTIYTFAFCNQPHTNLYRIFVLFYGNEAAKLNDMLYKFERFTMIQTFSL</sequence>
<organism evidence="3 4">
    <name type="scientific">Paenibacillus glacialis</name>
    <dbReference type="NCBI Taxonomy" id="494026"/>
    <lineage>
        <taxon>Bacteria</taxon>
        <taxon>Bacillati</taxon>
        <taxon>Bacillota</taxon>
        <taxon>Bacilli</taxon>
        <taxon>Bacillales</taxon>
        <taxon>Paenibacillaceae</taxon>
        <taxon>Paenibacillus</taxon>
    </lineage>
</organism>
<dbReference type="Gene3D" id="3.30.470.20">
    <property type="entry name" value="ATP-grasp fold, B domain"/>
    <property type="match status" value="1"/>
</dbReference>
<dbReference type="AlphaFoldDB" id="A0A162MCV4"/>
<evidence type="ECO:0000313" key="3">
    <source>
        <dbReference type="EMBL" id="OAB42263.1"/>
    </source>
</evidence>
<dbReference type="EMBL" id="LVJH01000022">
    <property type="protein sequence ID" value="OAB42263.1"/>
    <property type="molecule type" value="Genomic_DNA"/>
</dbReference>
<dbReference type="Pfam" id="PF02655">
    <property type="entry name" value="ATP-grasp_3"/>
    <property type="match status" value="1"/>
</dbReference>